<proteinExistence type="predicted"/>
<organism evidence="2 3">
    <name type="scientific">Ralstonia phage PE226</name>
    <dbReference type="NCBI Taxonomy" id="926543"/>
    <lineage>
        <taxon>Viruses</taxon>
        <taxon>Monodnaviria</taxon>
        <taxon>Loebvirae</taxon>
        <taxon>Hofneiviricota</taxon>
        <taxon>Faserviricetes</taxon>
        <taxon>Tubulavirales</taxon>
        <taxon>Inoviridae</taxon>
        <taxon>Parhipatevirus</taxon>
        <taxon>Parhipatevirus PE226</taxon>
    </lineage>
</organism>
<dbReference type="KEGG" id="vg:10358592"/>
<keyword evidence="2" id="KW-0946">Virion</keyword>
<sequence length="105" mass="10862">MPFVALLASAIVGFLAQAAVSLVGRVLIALGIGFVTYNGLDLLMSGIKSLFLSNVSQVGSVFPQIVGVIGLLKIPMSMNMILTTLAIRATLAGVTGGSVRKMIQK</sequence>
<feature type="transmembrane region" description="Helical" evidence="1">
    <location>
        <begin position="51"/>
        <end position="72"/>
    </location>
</feature>
<dbReference type="RefSeq" id="YP_004327585.1">
    <property type="nucleotide sequence ID" value="NC_015297.1"/>
</dbReference>
<accession>E5F073</accession>
<name>E5F073_9VIRU</name>
<dbReference type="GO" id="GO:0019028">
    <property type="term" value="C:viral capsid"/>
    <property type="evidence" value="ECO:0007669"/>
    <property type="project" value="UniProtKB-KW"/>
</dbReference>
<evidence type="ECO:0000313" key="2">
    <source>
        <dbReference type="EMBL" id="ADQ27591.1"/>
    </source>
</evidence>
<dbReference type="OrthoDB" id="36802at10239"/>
<keyword evidence="2" id="KW-0167">Capsid protein</keyword>
<dbReference type="InterPro" id="IPR019670">
    <property type="entry name" value="DUF2523"/>
</dbReference>
<evidence type="ECO:0000313" key="3">
    <source>
        <dbReference type="Proteomes" id="UP000008733"/>
    </source>
</evidence>
<dbReference type="GeneID" id="10358592"/>
<keyword evidence="3" id="KW-1185">Reference proteome</keyword>
<keyword evidence="1" id="KW-1133">Transmembrane helix</keyword>
<reference evidence="2 3" key="1">
    <citation type="journal article" date="2011" name="J. Appl. Microbiol.">
        <title>Characterization of filamentous bacteriophage PE226 infecting Ralstonia solanacearum strains.</title>
        <authorList>
            <person name="Murugaiyan S."/>
            <person name="Bae J.Y."/>
            <person name="Wu J."/>
            <person name="Lee S.D."/>
            <person name="Um H.Y."/>
            <person name="Choi H.K."/>
            <person name="Chung E."/>
            <person name="Lee J.H."/>
            <person name="Lee S.W."/>
        </authorList>
    </citation>
    <scope>NUCLEOTIDE SEQUENCE [LARGE SCALE GENOMIC DNA]</scope>
    <source>
        <strain evidence="2">PE226</strain>
    </source>
</reference>
<evidence type="ECO:0000256" key="1">
    <source>
        <dbReference type="SAM" id="Phobius"/>
    </source>
</evidence>
<keyword evidence="1" id="KW-0812">Transmembrane</keyword>
<dbReference type="EMBL" id="HM064452">
    <property type="protein sequence ID" value="ADQ27591.1"/>
    <property type="molecule type" value="Genomic_DNA"/>
</dbReference>
<protein>
    <submittedName>
        <fullName evidence="2">Putative minor coat protein</fullName>
    </submittedName>
</protein>
<dbReference type="Pfam" id="PF10734">
    <property type="entry name" value="DUF2523"/>
    <property type="match status" value="1"/>
</dbReference>
<feature type="transmembrane region" description="Helical" evidence="1">
    <location>
        <begin position="78"/>
        <end position="99"/>
    </location>
</feature>
<dbReference type="Proteomes" id="UP000008733">
    <property type="component" value="Segment"/>
</dbReference>
<keyword evidence="1" id="KW-0472">Membrane</keyword>